<dbReference type="Proteomes" id="UP001069090">
    <property type="component" value="Unassembled WGS sequence"/>
</dbReference>
<comment type="subcellular location">
    <subcellularLocation>
        <location evidence="1">Cell membrane</location>
        <topology evidence="1">Multi-pass membrane protein</topology>
    </subcellularLocation>
</comment>
<evidence type="ECO:0000256" key="3">
    <source>
        <dbReference type="ARBA" id="ARBA00022692"/>
    </source>
</evidence>
<protein>
    <submittedName>
        <fullName evidence="8">MFS transporter</fullName>
    </submittedName>
</protein>
<gene>
    <name evidence="8" type="ORF">O0V09_15745</name>
</gene>
<evidence type="ECO:0000256" key="5">
    <source>
        <dbReference type="ARBA" id="ARBA00023136"/>
    </source>
</evidence>
<dbReference type="PROSITE" id="PS50850">
    <property type="entry name" value="MFS"/>
    <property type="match status" value="1"/>
</dbReference>
<feature type="transmembrane region" description="Helical" evidence="6">
    <location>
        <begin position="210"/>
        <end position="227"/>
    </location>
</feature>
<keyword evidence="2" id="KW-1003">Cell membrane</keyword>
<dbReference type="AlphaFoldDB" id="A0A9J6RQU4"/>
<dbReference type="PANTHER" id="PTHR43124:SF10">
    <property type="entry name" value="PURINE EFFLUX PUMP PBUE"/>
    <property type="match status" value="1"/>
</dbReference>
<dbReference type="EMBL" id="JAPTGG010000014">
    <property type="protein sequence ID" value="MCZ0866665.1"/>
    <property type="molecule type" value="Genomic_DNA"/>
</dbReference>
<evidence type="ECO:0000256" key="6">
    <source>
        <dbReference type="SAM" id="Phobius"/>
    </source>
</evidence>
<evidence type="ECO:0000256" key="4">
    <source>
        <dbReference type="ARBA" id="ARBA00022989"/>
    </source>
</evidence>
<proteinExistence type="predicted"/>
<dbReference type="Gene3D" id="1.20.1250.20">
    <property type="entry name" value="MFS general substrate transporter like domains"/>
    <property type="match status" value="2"/>
</dbReference>
<keyword evidence="9" id="KW-1185">Reference proteome</keyword>
<dbReference type="Pfam" id="PF07690">
    <property type="entry name" value="MFS_1"/>
    <property type="match status" value="1"/>
</dbReference>
<feature type="transmembrane region" description="Helical" evidence="6">
    <location>
        <begin position="333"/>
        <end position="357"/>
    </location>
</feature>
<accession>A0A9J6RQU4</accession>
<keyword evidence="5 6" id="KW-0472">Membrane</keyword>
<keyword evidence="4 6" id="KW-1133">Transmembrane helix</keyword>
<dbReference type="SUPFAM" id="SSF103473">
    <property type="entry name" value="MFS general substrate transporter"/>
    <property type="match status" value="1"/>
</dbReference>
<feature type="transmembrane region" description="Helical" evidence="6">
    <location>
        <begin position="247"/>
        <end position="269"/>
    </location>
</feature>
<feature type="transmembrane region" description="Helical" evidence="6">
    <location>
        <begin position="302"/>
        <end position="321"/>
    </location>
</feature>
<dbReference type="RefSeq" id="WP_258332692.1">
    <property type="nucleotide sequence ID" value="NZ_JAPTGG010000014.1"/>
</dbReference>
<dbReference type="InterPro" id="IPR020846">
    <property type="entry name" value="MFS_dom"/>
</dbReference>
<feature type="transmembrane region" description="Helical" evidence="6">
    <location>
        <begin position="141"/>
        <end position="164"/>
    </location>
</feature>
<keyword evidence="3 6" id="KW-0812">Transmembrane</keyword>
<evidence type="ECO:0000313" key="9">
    <source>
        <dbReference type="Proteomes" id="UP001069090"/>
    </source>
</evidence>
<feature type="transmembrane region" description="Helical" evidence="6">
    <location>
        <begin position="83"/>
        <end position="102"/>
    </location>
</feature>
<comment type="caution">
    <text evidence="8">The sequence shown here is derived from an EMBL/GenBank/DDBJ whole genome shotgun (WGS) entry which is preliminary data.</text>
</comment>
<feature type="domain" description="Major facilitator superfamily (MFS) profile" evidence="7">
    <location>
        <begin position="14"/>
        <end position="390"/>
    </location>
</feature>
<feature type="transmembrane region" description="Helical" evidence="6">
    <location>
        <begin position="108"/>
        <end position="129"/>
    </location>
</feature>
<dbReference type="GO" id="GO:0022857">
    <property type="term" value="F:transmembrane transporter activity"/>
    <property type="evidence" value="ECO:0007669"/>
    <property type="project" value="InterPro"/>
</dbReference>
<organism evidence="8 9">
    <name type="scientific">Dasania phycosphaerae</name>
    <dbReference type="NCBI Taxonomy" id="2950436"/>
    <lineage>
        <taxon>Bacteria</taxon>
        <taxon>Pseudomonadati</taxon>
        <taxon>Pseudomonadota</taxon>
        <taxon>Gammaproteobacteria</taxon>
        <taxon>Cellvibrionales</taxon>
        <taxon>Spongiibacteraceae</taxon>
        <taxon>Dasania</taxon>
    </lineage>
</organism>
<feature type="transmembrane region" description="Helical" evidence="6">
    <location>
        <begin position="170"/>
        <end position="190"/>
    </location>
</feature>
<feature type="transmembrane region" description="Helical" evidence="6">
    <location>
        <begin position="276"/>
        <end position="296"/>
    </location>
</feature>
<dbReference type="InterPro" id="IPR036259">
    <property type="entry name" value="MFS_trans_sf"/>
</dbReference>
<dbReference type="PANTHER" id="PTHR43124">
    <property type="entry name" value="PURINE EFFLUX PUMP PBUE"/>
    <property type="match status" value="1"/>
</dbReference>
<sequence>MNDKKSSTWRDPNSMFAYFALGFISMAGIYYVNILPVLVGTLIDGLGFSESQAGYISSANVYGASLGAVLAVLVIKSCPWKKLVTLGLGALVVMDFASVWLSSFELLVASRFISGVFGGMAAGCVIGVMARLSNPTRAYGVMLMCHFSLGGLGMYLLPMLVPYFGAKGMFLSLMTLGAMALIITQFCAAYPIPASPLAKATEAGSTSSRYVLVVLALISLFLCQGANMEFFVYLQRLGLFIGLEMDWVNLSLAIGLWVGIAGAVLAAALSTRFGRAWLIAAAALVSAASIIGFLYIASAQWYLILNITLQIAWAFLLSYLFGICADLDVSGRLAASGGVMSKLGLSTGPFVAASIVNGESYDLIVKIGFIGIILCFLCAILPAIYLDKRKPIVA</sequence>
<feature type="transmembrane region" description="Helical" evidence="6">
    <location>
        <begin position="16"/>
        <end position="43"/>
    </location>
</feature>
<evidence type="ECO:0000256" key="2">
    <source>
        <dbReference type="ARBA" id="ARBA00022475"/>
    </source>
</evidence>
<evidence type="ECO:0000259" key="7">
    <source>
        <dbReference type="PROSITE" id="PS50850"/>
    </source>
</evidence>
<evidence type="ECO:0000256" key="1">
    <source>
        <dbReference type="ARBA" id="ARBA00004651"/>
    </source>
</evidence>
<dbReference type="InterPro" id="IPR011701">
    <property type="entry name" value="MFS"/>
</dbReference>
<name>A0A9J6RQU4_9GAMM</name>
<feature type="transmembrane region" description="Helical" evidence="6">
    <location>
        <begin position="363"/>
        <end position="386"/>
    </location>
</feature>
<feature type="transmembrane region" description="Helical" evidence="6">
    <location>
        <begin position="55"/>
        <end position="76"/>
    </location>
</feature>
<evidence type="ECO:0000313" key="8">
    <source>
        <dbReference type="EMBL" id="MCZ0866665.1"/>
    </source>
</evidence>
<dbReference type="GO" id="GO:0005886">
    <property type="term" value="C:plasma membrane"/>
    <property type="evidence" value="ECO:0007669"/>
    <property type="project" value="UniProtKB-SubCell"/>
</dbReference>
<reference evidence="8 9" key="1">
    <citation type="submission" date="2022-12" db="EMBL/GenBank/DDBJ databases">
        <title>Dasania phycosphaerae sp. nov., isolated from particulate material of the south coast of Korea.</title>
        <authorList>
            <person name="Jiang Y."/>
        </authorList>
    </citation>
    <scope>NUCLEOTIDE SEQUENCE [LARGE SCALE GENOMIC DNA]</scope>
    <source>
        <strain evidence="8 9">GY-19</strain>
    </source>
</reference>
<dbReference type="InterPro" id="IPR050189">
    <property type="entry name" value="MFS_Efflux_Transporters"/>
</dbReference>